<dbReference type="SUPFAM" id="SSF100950">
    <property type="entry name" value="NagB/RpiA/CoA transferase-like"/>
    <property type="match status" value="1"/>
</dbReference>
<evidence type="ECO:0000313" key="5">
    <source>
        <dbReference type="EMBL" id="RIH92172.1"/>
    </source>
</evidence>
<dbReference type="RefSeq" id="WP_170146440.1">
    <property type="nucleotide sequence ID" value="NZ_BJXM01000005.1"/>
</dbReference>
<dbReference type="GO" id="GO:0003700">
    <property type="term" value="F:DNA-binding transcription factor activity"/>
    <property type="evidence" value="ECO:0007669"/>
    <property type="project" value="InterPro"/>
</dbReference>
<feature type="domain" description="HTH deoR-type" evidence="4">
    <location>
        <begin position="8"/>
        <end position="63"/>
    </location>
</feature>
<name>A0A399FB95_9DEIN</name>
<keyword evidence="5" id="KW-0808">Transferase</keyword>
<dbReference type="InterPro" id="IPR036388">
    <property type="entry name" value="WH-like_DNA-bd_sf"/>
</dbReference>
<dbReference type="AlphaFoldDB" id="A0A399FB95"/>
<dbReference type="PANTHER" id="PTHR30363">
    <property type="entry name" value="HTH-TYPE TRANSCRIPTIONAL REGULATOR SRLR-RELATED"/>
    <property type="match status" value="1"/>
</dbReference>
<dbReference type="Gene3D" id="1.10.10.10">
    <property type="entry name" value="Winged helix-like DNA-binding domain superfamily/Winged helix DNA-binding domain"/>
    <property type="match status" value="1"/>
</dbReference>
<evidence type="ECO:0000259" key="4">
    <source>
        <dbReference type="PROSITE" id="PS51000"/>
    </source>
</evidence>
<keyword evidence="6" id="KW-1185">Reference proteome</keyword>
<dbReference type="Pfam" id="PF08220">
    <property type="entry name" value="HTH_DeoR"/>
    <property type="match status" value="1"/>
</dbReference>
<dbReference type="PROSITE" id="PS51000">
    <property type="entry name" value="HTH_DEOR_2"/>
    <property type="match status" value="1"/>
</dbReference>
<keyword evidence="1" id="KW-0805">Transcription regulation</keyword>
<protein>
    <submittedName>
        <fullName evidence="5">Lactose phosphotransferase system repressor</fullName>
    </submittedName>
</protein>
<accession>A0A399FB95</accession>
<proteinExistence type="predicted"/>
<dbReference type="PRINTS" id="PR00037">
    <property type="entry name" value="HTHLACR"/>
</dbReference>
<comment type="caution">
    <text evidence="5">The sequence shown here is derived from an EMBL/GenBank/DDBJ whole genome shotgun (WGS) entry which is preliminary data.</text>
</comment>
<evidence type="ECO:0000313" key="6">
    <source>
        <dbReference type="Proteomes" id="UP000266178"/>
    </source>
</evidence>
<dbReference type="PROSITE" id="PS00894">
    <property type="entry name" value="HTH_DEOR_1"/>
    <property type="match status" value="1"/>
</dbReference>
<dbReference type="GO" id="GO:0003677">
    <property type="term" value="F:DNA binding"/>
    <property type="evidence" value="ECO:0007669"/>
    <property type="project" value="UniProtKB-KW"/>
</dbReference>
<dbReference type="InterPro" id="IPR036390">
    <property type="entry name" value="WH_DNA-bd_sf"/>
</dbReference>
<keyword evidence="2" id="KW-0238">DNA-binding</keyword>
<dbReference type="EMBL" id="QWLB01000024">
    <property type="protein sequence ID" value="RIH92172.1"/>
    <property type="molecule type" value="Genomic_DNA"/>
</dbReference>
<dbReference type="InterPro" id="IPR001034">
    <property type="entry name" value="DeoR_HTH"/>
</dbReference>
<keyword evidence="3" id="KW-0804">Transcription</keyword>
<dbReference type="InterPro" id="IPR037171">
    <property type="entry name" value="NagB/RpiA_transferase-like"/>
</dbReference>
<dbReference type="Proteomes" id="UP000266178">
    <property type="component" value="Unassembled WGS sequence"/>
</dbReference>
<dbReference type="SMART" id="SM00420">
    <property type="entry name" value="HTH_DEOR"/>
    <property type="match status" value="1"/>
</dbReference>
<evidence type="ECO:0000256" key="2">
    <source>
        <dbReference type="ARBA" id="ARBA00023125"/>
    </source>
</evidence>
<dbReference type="SMART" id="SM01134">
    <property type="entry name" value="DeoRC"/>
    <property type="match status" value="1"/>
</dbReference>
<organism evidence="5 6">
    <name type="scientific">Meiothermus granaticius NBRC 107808</name>
    <dbReference type="NCBI Taxonomy" id="1227551"/>
    <lineage>
        <taxon>Bacteria</taxon>
        <taxon>Thermotogati</taxon>
        <taxon>Deinococcota</taxon>
        <taxon>Deinococci</taxon>
        <taxon>Thermales</taxon>
        <taxon>Thermaceae</taxon>
        <taxon>Meiothermus</taxon>
    </lineage>
</organism>
<evidence type="ECO:0000256" key="1">
    <source>
        <dbReference type="ARBA" id="ARBA00023015"/>
    </source>
</evidence>
<dbReference type="InterPro" id="IPR018356">
    <property type="entry name" value="Tscrpt_reg_HTH_DeoR_CS"/>
</dbReference>
<evidence type="ECO:0000256" key="3">
    <source>
        <dbReference type="ARBA" id="ARBA00023163"/>
    </source>
</evidence>
<dbReference type="PANTHER" id="PTHR30363:SF44">
    <property type="entry name" value="AGA OPERON TRANSCRIPTIONAL REPRESSOR-RELATED"/>
    <property type="match status" value="1"/>
</dbReference>
<dbReference type="InterPro" id="IPR014036">
    <property type="entry name" value="DeoR-like_C"/>
</dbReference>
<gene>
    <name evidence="5" type="primary">lacR</name>
    <name evidence="5" type="ORF">Mgrana_01951</name>
</gene>
<dbReference type="GO" id="GO:0016740">
    <property type="term" value="F:transferase activity"/>
    <property type="evidence" value="ECO:0007669"/>
    <property type="project" value="UniProtKB-KW"/>
</dbReference>
<dbReference type="Pfam" id="PF00455">
    <property type="entry name" value="DeoRC"/>
    <property type="match status" value="1"/>
</dbReference>
<dbReference type="SUPFAM" id="SSF46785">
    <property type="entry name" value="Winged helix' DNA-binding domain"/>
    <property type="match status" value="1"/>
</dbReference>
<sequence length="261" mass="27973">MNVPALLPSQRQEEIKRLLSDKQVLPIGELAERFGVSEMTVRRDLEVLAESGVVERVFGGARLATRVAREVSHQARLERNREAKLRMATLAATLVHDGDTVALDCSTSALYLAKALRDRPITVVTNGLDALVELSSSRTEVIGVGGTLRLQTHSFVGPIALASLSGLHTDKAFFSVQGLDPQAGLTDSHLAEVDLKRALLRTAREAFALVDASKLGVVALASVVPLDTLDALITDAPSGSLEGLQEQVRVLSVSEGRRNGR</sequence>
<dbReference type="InterPro" id="IPR050313">
    <property type="entry name" value="Carb_Metab_HTH_regulators"/>
</dbReference>
<reference evidence="5 6" key="1">
    <citation type="submission" date="2018-08" db="EMBL/GenBank/DDBJ databases">
        <title>Meiothermus granaticius genome AF-68 sequencing project.</title>
        <authorList>
            <person name="Da Costa M.S."/>
            <person name="Albuquerque L."/>
            <person name="Raposo P."/>
            <person name="Froufe H.J.C."/>
            <person name="Barroso C.S."/>
            <person name="Egas C."/>
        </authorList>
    </citation>
    <scope>NUCLEOTIDE SEQUENCE [LARGE SCALE GENOMIC DNA]</scope>
    <source>
        <strain evidence="5 6">AF-68</strain>
    </source>
</reference>